<evidence type="ECO:0000256" key="9">
    <source>
        <dbReference type="HAMAP-Rule" id="MF_01148"/>
    </source>
</evidence>
<evidence type="ECO:0000256" key="5">
    <source>
        <dbReference type="ARBA" id="ARBA00022692"/>
    </source>
</evidence>
<feature type="transmembrane region" description="Helical" evidence="9">
    <location>
        <begin position="226"/>
        <end position="242"/>
    </location>
</feature>
<comment type="pathway">
    <text evidence="9">Protein modification; lipoprotein biosynthesis (N-acyl transfer).</text>
</comment>
<feature type="transmembrane region" description="Helical" evidence="9">
    <location>
        <begin position="140"/>
        <end position="158"/>
    </location>
</feature>
<proteinExistence type="inferred from homology"/>
<evidence type="ECO:0000313" key="11">
    <source>
        <dbReference type="EMBL" id="GAA5481787.1"/>
    </source>
</evidence>
<sequence length="602" mass="66581">MRLAKSAPWLRLVAAIASGGMTALLFPPFDLGGLVWVVMLPLLVALWSLDGRRGWKGFGLGWLAGFVGFLINLHWLTTVSSVGWVVLSLYLAVFPGLWGAFAAKWANPRRGRTVEDESRVAAKIRGKLAAKPSHWRQSFVSLRTAFAVAAVWCGQEWLRGWLFTGFGWNTLGVAFHETPVMAQSADLLGICGLAFIPVFLQAVMVQTGRRLLVETKAGKLRPHVDFGVAAVLVALAFCYGVWRISTEGKGDYVKLQALLVQLNIPQVASQRLWTPEEIHFGYEEETLKGLEKIEAENEARLKHAADGEVVELKRPDWIVWPESSLVGRILRDDEENWATWEQNRQTFSVVNDSDQFTMVLGLLEEEGTRLGDQLVLKEDGRVWNDLVILEPGAKLKAFRKHHLVIFGEYIPFVEELPFLQKIYEQQSGAKYAGALSKGEELDPVPAVIGGEEVGVIPSVCFEDTVPRLLKKFVRGGPQVIVNVTNDGWFKDSPAAAQHFANAKFRAIELRRPMVRCGNTGVSAAVDTRGSTVDPVSGKRQELRDENGNHLTRGSKLVEVRIPKNPSMSLYAVIGDWGVIGLALAGLVIGRSERWLQPAAHDA</sequence>
<evidence type="ECO:0000256" key="4">
    <source>
        <dbReference type="ARBA" id="ARBA00022679"/>
    </source>
</evidence>
<dbReference type="Pfam" id="PF00795">
    <property type="entry name" value="CN_hydrolase"/>
    <property type="match status" value="1"/>
</dbReference>
<keyword evidence="6 9" id="KW-1133">Transmembrane helix</keyword>
<comment type="subcellular location">
    <subcellularLocation>
        <location evidence="1 9">Cell membrane</location>
        <topology evidence="1 9">Multi-pass membrane protein</topology>
    </subcellularLocation>
</comment>
<comment type="caution">
    <text evidence="11">The sequence shown here is derived from an EMBL/GenBank/DDBJ whole genome shotgun (WGS) entry which is preliminary data.</text>
</comment>
<feature type="transmembrane region" description="Helical" evidence="9">
    <location>
        <begin position="33"/>
        <end position="50"/>
    </location>
</feature>
<keyword evidence="12" id="KW-1185">Reference proteome</keyword>
<comment type="similarity">
    <text evidence="2 9">Belongs to the CN hydrolase family. Apolipoprotein N-acyltransferase subfamily.</text>
</comment>
<reference evidence="11 12" key="1">
    <citation type="submission" date="2024-02" db="EMBL/GenBank/DDBJ databases">
        <title>Haloferula sargassicola NBRC 104335.</title>
        <authorList>
            <person name="Ichikawa N."/>
            <person name="Katano-Makiyama Y."/>
            <person name="Hidaka K."/>
        </authorList>
    </citation>
    <scope>NUCLEOTIDE SEQUENCE [LARGE SCALE GENOMIC DNA]</scope>
    <source>
        <strain evidence="11 12">NBRC 104335</strain>
    </source>
</reference>
<dbReference type="InterPro" id="IPR004563">
    <property type="entry name" value="Apolipo_AcylTrfase"/>
</dbReference>
<keyword evidence="3 9" id="KW-1003">Cell membrane</keyword>
<dbReference type="PROSITE" id="PS50263">
    <property type="entry name" value="CN_HYDROLASE"/>
    <property type="match status" value="1"/>
</dbReference>
<dbReference type="HAMAP" id="MF_01148">
    <property type="entry name" value="Lnt"/>
    <property type="match status" value="1"/>
</dbReference>
<evidence type="ECO:0000313" key="12">
    <source>
        <dbReference type="Proteomes" id="UP001476282"/>
    </source>
</evidence>
<dbReference type="NCBIfam" id="TIGR00546">
    <property type="entry name" value="lnt"/>
    <property type="match status" value="1"/>
</dbReference>
<accession>A0ABP9UM62</accession>
<protein>
    <recommendedName>
        <fullName evidence="9">Apolipoprotein N-acyltransferase</fullName>
        <shortName evidence="9">ALP N-acyltransferase</shortName>
        <ecNumber evidence="9">2.3.1.269</ecNumber>
    </recommendedName>
</protein>
<dbReference type="EC" id="2.3.1.269" evidence="9"/>
<name>A0ABP9UM62_9BACT</name>
<evidence type="ECO:0000256" key="1">
    <source>
        <dbReference type="ARBA" id="ARBA00004651"/>
    </source>
</evidence>
<comment type="catalytic activity">
    <reaction evidence="9">
        <text>N-terminal S-1,2-diacyl-sn-glyceryl-L-cysteinyl-[lipoprotein] + a glycerophospholipid = N-acyl-S-1,2-diacyl-sn-glyceryl-L-cysteinyl-[lipoprotein] + a 2-acyl-sn-glycero-3-phospholipid + H(+)</text>
        <dbReference type="Rhea" id="RHEA:48228"/>
        <dbReference type="Rhea" id="RHEA-COMP:14681"/>
        <dbReference type="Rhea" id="RHEA-COMP:14684"/>
        <dbReference type="ChEBI" id="CHEBI:15378"/>
        <dbReference type="ChEBI" id="CHEBI:136912"/>
        <dbReference type="ChEBI" id="CHEBI:140656"/>
        <dbReference type="ChEBI" id="CHEBI:140657"/>
        <dbReference type="ChEBI" id="CHEBI:140660"/>
        <dbReference type="EC" id="2.3.1.269"/>
    </reaction>
</comment>
<dbReference type="Pfam" id="PF20154">
    <property type="entry name" value="LNT_N"/>
    <property type="match status" value="1"/>
</dbReference>
<dbReference type="Gene3D" id="3.60.110.10">
    <property type="entry name" value="Carbon-nitrogen hydrolase"/>
    <property type="match status" value="1"/>
</dbReference>
<evidence type="ECO:0000256" key="3">
    <source>
        <dbReference type="ARBA" id="ARBA00022475"/>
    </source>
</evidence>
<feature type="domain" description="CN hydrolase" evidence="10">
    <location>
        <begin position="260"/>
        <end position="552"/>
    </location>
</feature>
<dbReference type="InterPro" id="IPR003010">
    <property type="entry name" value="C-N_Hydrolase"/>
</dbReference>
<dbReference type="CDD" id="cd07571">
    <property type="entry name" value="ALP_N-acyl_transferase"/>
    <property type="match status" value="1"/>
</dbReference>
<organism evidence="11 12">
    <name type="scientific">Haloferula sargassicola</name>
    <dbReference type="NCBI Taxonomy" id="490096"/>
    <lineage>
        <taxon>Bacteria</taxon>
        <taxon>Pseudomonadati</taxon>
        <taxon>Verrucomicrobiota</taxon>
        <taxon>Verrucomicrobiia</taxon>
        <taxon>Verrucomicrobiales</taxon>
        <taxon>Verrucomicrobiaceae</taxon>
        <taxon>Haloferula</taxon>
    </lineage>
</organism>
<dbReference type="InterPro" id="IPR036526">
    <property type="entry name" value="C-N_Hydrolase_sf"/>
</dbReference>
<evidence type="ECO:0000259" key="10">
    <source>
        <dbReference type="PROSITE" id="PS50263"/>
    </source>
</evidence>
<dbReference type="SUPFAM" id="SSF56317">
    <property type="entry name" value="Carbon-nitrogen hydrolase"/>
    <property type="match status" value="1"/>
</dbReference>
<feature type="transmembrane region" description="Helical" evidence="9">
    <location>
        <begin position="82"/>
        <end position="103"/>
    </location>
</feature>
<dbReference type="PANTHER" id="PTHR38686">
    <property type="entry name" value="APOLIPOPROTEIN N-ACYLTRANSFERASE"/>
    <property type="match status" value="1"/>
</dbReference>
<evidence type="ECO:0000256" key="7">
    <source>
        <dbReference type="ARBA" id="ARBA00023136"/>
    </source>
</evidence>
<evidence type="ECO:0000256" key="2">
    <source>
        <dbReference type="ARBA" id="ARBA00010065"/>
    </source>
</evidence>
<keyword evidence="7 9" id="KW-0472">Membrane</keyword>
<dbReference type="EMBL" id="BAABRI010000004">
    <property type="protein sequence ID" value="GAA5481787.1"/>
    <property type="molecule type" value="Genomic_DNA"/>
</dbReference>
<dbReference type="Proteomes" id="UP001476282">
    <property type="component" value="Unassembled WGS sequence"/>
</dbReference>
<keyword evidence="8 9" id="KW-0012">Acyltransferase</keyword>
<feature type="transmembrane region" description="Helical" evidence="9">
    <location>
        <begin position="9"/>
        <end position="27"/>
    </location>
</feature>
<comment type="function">
    <text evidence="9">Catalyzes the phospholipid dependent N-acylation of the N-terminal cysteine of apolipoprotein, the last step in lipoprotein maturation.</text>
</comment>
<feature type="transmembrane region" description="Helical" evidence="9">
    <location>
        <begin position="187"/>
        <end position="205"/>
    </location>
</feature>
<keyword evidence="5 9" id="KW-0812">Transmembrane</keyword>
<dbReference type="RefSeq" id="WP_353565935.1">
    <property type="nucleotide sequence ID" value="NZ_BAABRI010000004.1"/>
</dbReference>
<evidence type="ECO:0000256" key="8">
    <source>
        <dbReference type="ARBA" id="ARBA00023315"/>
    </source>
</evidence>
<keyword evidence="4 9" id="KW-0808">Transferase</keyword>
<dbReference type="InterPro" id="IPR045378">
    <property type="entry name" value="LNT_N"/>
</dbReference>
<evidence type="ECO:0000256" key="6">
    <source>
        <dbReference type="ARBA" id="ARBA00022989"/>
    </source>
</evidence>
<feature type="transmembrane region" description="Helical" evidence="9">
    <location>
        <begin position="57"/>
        <end position="76"/>
    </location>
</feature>
<dbReference type="PANTHER" id="PTHR38686:SF1">
    <property type="entry name" value="APOLIPOPROTEIN N-ACYLTRANSFERASE"/>
    <property type="match status" value="1"/>
</dbReference>
<gene>
    <name evidence="11" type="primary">lnt_1</name>
    <name evidence="9" type="synonym">lnt</name>
    <name evidence="11" type="ORF">Hsar01_00998</name>
</gene>